<feature type="compositionally biased region" description="Acidic residues" evidence="1">
    <location>
        <begin position="135"/>
        <end position="158"/>
    </location>
</feature>
<evidence type="ECO:0000313" key="2">
    <source>
        <dbReference type="EMBL" id="CAD9619969.1"/>
    </source>
</evidence>
<organism evidence="2">
    <name type="scientific">Skeletonema marinoi</name>
    <dbReference type="NCBI Taxonomy" id="267567"/>
    <lineage>
        <taxon>Eukaryota</taxon>
        <taxon>Sar</taxon>
        <taxon>Stramenopiles</taxon>
        <taxon>Ochrophyta</taxon>
        <taxon>Bacillariophyta</taxon>
        <taxon>Coscinodiscophyceae</taxon>
        <taxon>Thalassiosirophycidae</taxon>
        <taxon>Thalassiosirales</taxon>
        <taxon>Skeletonemataceae</taxon>
        <taxon>Skeletonema</taxon>
        <taxon>Skeletonema marinoi-dohrnii complex</taxon>
    </lineage>
</organism>
<sequence>MPRTMNPLSRPMHEICEIPDLNASYADAMDDMKNGNKTVTETTPPPPPEDMNGKMVTPPPPPEEAEDDDCMFIDESSPTRSVGAAKSSRPIQGRAGGSSMLRWSMSMARLPSEVERQKKSFSLHTMVPDMHSSAIEEEEEEEEEENTCDNDAVPDEVSLDTSLYKGQQLEVRPTKDLTNSANRRPSLSRRVSQRGPLKSSLKSSLRTSQTSIASNLSEDSFNLLY</sequence>
<feature type="region of interest" description="Disordered" evidence="1">
    <location>
        <begin position="28"/>
        <end position="97"/>
    </location>
</feature>
<proteinExistence type="predicted"/>
<dbReference type="EMBL" id="HBGZ01024623">
    <property type="protein sequence ID" value="CAD9619969.1"/>
    <property type="molecule type" value="Transcribed_RNA"/>
</dbReference>
<feature type="compositionally biased region" description="Polar residues" evidence="1">
    <location>
        <begin position="176"/>
        <end position="185"/>
    </location>
</feature>
<accession>A0A7S2LY93</accession>
<gene>
    <name evidence="2" type="ORF">SMAR0320_LOCUS17466</name>
</gene>
<reference evidence="2" key="1">
    <citation type="submission" date="2021-01" db="EMBL/GenBank/DDBJ databases">
        <authorList>
            <person name="Corre E."/>
            <person name="Pelletier E."/>
            <person name="Niang G."/>
            <person name="Scheremetjew M."/>
            <person name="Finn R."/>
            <person name="Kale V."/>
            <person name="Holt S."/>
            <person name="Cochrane G."/>
            <person name="Meng A."/>
            <person name="Brown T."/>
            <person name="Cohen L."/>
        </authorList>
    </citation>
    <scope>NUCLEOTIDE SEQUENCE</scope>
    <source>
        <strain evidence="2">SM1012Den-03</strain>
    </source>
</reference>
<feature type="compositionally biased region" description="Acidic residues" evidence="1">
    <location>
        <begin position="63"/>
        <end position="72"/>
    </location>
</feature>
<name>A0A7S2LY93_9STRA</name>
<protein>
    <submittedName>
        <fullName evidence="2">Uncharacterized protein</fullName>
    </submittedName>
</protein>
<evidence type="ECO:0000256" key="1">
    <source>
        <dbReference type="SAM" id="MobiDB-lite"/>
    </source>
</evidence>
<feature type="region of interest" description="Disordered" evidence="1">
    <location>
        <begin position="121"/>
        <end position="205"/>
    </location>
</feature>
<dbReference type="AlphaFoldDB" id="A0A7S2LY93"/>